<protein>
    <submittedName>
        <fullName evidence="2">EEP domain-containing protein</fullName>
    </submittedName>
</protein>
<dbReference type="Proteomes" id="UP000297890">
    <property type="component" value="Unassembled WGS sequence"/>
</dbReference>
<dbReference type="InterPro" id="IPR036691">
    <property type="entry name" value="Endo/exonu/phosph_ase_sf"/>
</dbReference>
<accession>A0A4Z0F9J7</accession>
<dbReference type="InterPro" id="IPR051916">
    <property type="entry name" value="GPI-anchor_lipid_remodeler"/>
</dbReference>
<dbReference type="PANTHER" id="PTHR14859">
    <property type="entry name" value="CALCOFLUOR WHITE HYPERSENSITIVE PROTEIN PRECURSOR"/>
    <property type="match status" value="1"/>
</dbReference>
<keyword evidence="3" id="KW-1185">Reference proteome</keyword>
<feature type="domain" description="Endonuclease/exonuclease/phosphatase" evidence="1">
    <location>
        <begin position="10"/>
        <end position="236"/>
    </location>
</feature>
<evidence type="ECO:0000259" key="1">
    <source>
        <dbReference type="Pfam" id="PF03372"/>
    </source>
</evidence>
<organism evidence="2 3">
    <name type="scientific">Candidatus Macondimonas diazotrophica</name>
    <dbReference type="NCBI Taxonomy" id="2305248"/>
    <lineage>
        <taxon>Bacteria</taxon>
        <taxon>Pseudomonadati</taxon>
        <taxon>Pseudomonadota</taxon>
        <taxon>Gammaproteobacteria</taxon>
        <taxon>Chromatiales</taxon>
        <taxon>Ectothiorhodospiraceae</taxon>
        <taxon>Candidatus Macondimonas</taxon>
    </lineage>
</organism>
<dbReference type="PANTHER" id="PTHR14859:SF15">
    <property type="entry name" value="ENDONUCLEASE_EXONUCLEASE_PHOSPHATASE DOMAIN-CONTAINING PROTEIN"/>
    <property type="match status" value="1"/>
</dbReference>
<dbReference type="GO" id="GO:0016020">
    <property type="term" value="C:membrane"/>
    <property type="evidence" value="ECO:0007669"/>
    <property type="project" value="GOC"/>
</dbReference>
<evidence type="ECO:0000313" key="2">
    <source>
        <dbReference type="EMBL" id="TFZ82246.1"/>
    </source>
</evidence>
<evidence type="ECO:0000313" key="3">
    <source>
        <dbReference type="Proteomes" id="UP000297890"/>
    </source>
</evidence>
<dbReference type="Pfam" id="PF03372">
    <property type="entry name" value="Exo_endo_phos"/>
    <property type="match status" value="1"/>
</dbReference>
<dbReference type="EMBL" id="SRIO01000011">
    <property type="protein sequence ID" value="TFZ82246.1"/>
    <property type="molecule type" value="Genomic_DNA"/>
</dbReference>
<proteinExistence type="predicted"/>
<sequence>MTEQHHLKLLTYNIQVGIETSRYRHYLTRAWRYALPFRSRRENLNRIAQILAPYDLVALQETDAGSLRSNYVDQVAYLADQADFPFWHTRINRRLGPWAQHSMGLLSRYRPTEVREVSLPSRIPGRGALIARFGEEADGLLVVVAHLSLDRRTQAHQLAFLGSLIGDQTHAILMGDLNCSWDAIRAHGALAGLRGAPHPLPSYPSWRPTRSLDHILVTPSLDIQHTQVVSHVTSDHLPLAMHVALPRDLRLADDPAV</sequence>
<dbReference type="AlphaFoldDB" id="A0A4Z0F9J7"/>
<dbReference type="SUPFAM" id="SSF56219">
    <property type="entry name" value="DNase I-like"/>
    <property type="match status" value="1"/>
</dbReference>
<comment type="caution">
    <text evidence="2">The sequence shown here is derived from an EMBL/GenBank/DDBJ whole genome shotgun (WGS) entry which is preliminary data.</text>
</comment>
<dbReference type="InterPro" id="IPR005135">
    <property type="entry name" value="Endo/exonuclease/phosphatase"/>
</dbReference>
<dbReference type="GO" id="GO:0003824">
    <property type="term" value="F:catalytic activity"/>
    <property type="evidence" value="ECO:0007669"/>
    <property type="project" value="InterPro"/>
</dbReference>
<name>A0A4Z0F9J7_9GAMM</name>
<dbReference type="Gene3D" id="3.60.10.10">
    <property type="entry name" value="Endonuclease/exonuclease/phosphatase"/>
    <property type="match status" value="1"/>
</dbReference>
<dbReference type="OrthoDB" id="5293344at2"/>
<reference evidence="2 3" key="1">
    <citation type="journal article" date="2019" name="ISME J.">
        <title>Candidatus Macondimonas diazotrophica, a novel gammaproteobacterial genus dominating crude-oil-contaminated coastal sediments.</title>
        <authorList>
            <person name="Karthikeyan S."/>
            <person name="Konstantinidis K."/>
        </authorList>
    </citation>
    <scope>NUCLEOTIDE SEQUENCE [LARGE SCALE GENOMIC DNA]</scope>
    <source>
        <strain evidence="2 3">KTK01</strain>
    </source>
</reference>
<gene>
    <name evidence="2" type="ORF">E4680_09355</name>
</gene>
<dbReference type="GO" id="GO:0006506">
    <property type="term" value="P:GPI anchor biosynthetic process"/>
    <property type="evidence" value="ECO:0007669"/>
    <property type="project" value="TreeGrafter"/>
</dbReference>